<evidence type="ECO:0000313" key="2">
    <source>
        <dbReference type="Proteomes" id="UP000563151"/>
    </source>
</evidence>
<dbReference type="AlphaFoldDB" id="A0A923IZU3"/>
<comment type="caution">
    <text evidence="1">The sequence shown here is derived from an EMBL/GenBank/DDBJ whole genome shotgun (WGS) entry which is preliminary data.</text>
</comment>
<protein>
    <submittedName>
        <fullName evidence="1">Uncharacterized protein</fullName>
    </submittedName>
</protein>
<gene>
    <name evidence="1" type="ORF">HGG79_06170</name>
</gene>
<sequence length="118" mass="13722">MNKKGMKIILIIFVLIISFGFIKVSSNLPRFIKNNSKLKVFFTEKPFNLTFETDRYILYINDNAINNIKENIFETYTNIKNSISIGGENTSKSIQKTFGDTFDRLKKLYKHIGEGDNR</sequence>
<reference evidence="1 2" key="1">
    <citation type="submission" date="2020-04" db="EMBL/GenBank/DDBJ databases">
        <title>Genomic insights into acetone-butanol-ethanol (ABE) fermentation by sequencing solventogenic clostridia strains.</title>
        <authorList>
            <person name="Brown S."/>
        </authorList>
    </citation>
    <scope>NUCLEOTIDE SEQUENCE [LARGE SCALE GENOMIC DNA]</scope>
    <source>
        <strain evidence="1 2">DJ011</strain>
    </source>
</reference>
<organism evidence="1 2">
    <name type="scientific">Clostridium tetanomorphum</name>
    <dbReference type="NCBI Taxonomy" id="1553"/>
    <lineage>
        <taxon>Bacteria</taxon>
        <taxon>Bacillati</taxon>
        <taxon>Bacillota</taxon>
        <taxon>Clostridia</taxon>
        <taxon>Eubacteriales</taxon>
        <taxon>Clostridiaceae</taxon>
        <taxon>Clostridium</taxon>
    </lineage>
</organism>
<evidence type="ECO:0000313" key="1">
    <source>
        <dbReference type="EMBL" id="MBC2397362.1"/>
    </source>
</evidence>
<dbReference type="Proteomes" id="UP000563151">
    <property type="component" value="Unassembled WGS sequence"/>
</dbReference>
<dbReference type="RefSeq" id="WP_051593085.1">
    <property type="nucleotide sequence ID" value="NZ_JAAZWO010000005.1"/>
</dbReference>
<name>A0A923IZU3_CLOTT</name>
<dbReference type="EMBL" id="JAAZWO010000005">
    <property type="protein sequence ID" value="MBC2397362.1"/>
    <property type="molecule type" value="Genomic_DNA"/>
</dbReference>
<keyword evidence="2" id="KW-1185">Reference proteome</keyword>
<proteinExistence type="predicted"/>
<accession>A0A923IZU3</accession>